<protein>
    <submittedName>
        <fullName evidence="2">Uncharacterized protein</fullName>
    </submittedName>
</protein>
<organism evidence="2 3">
    <name type="scientific">Pseudoxanthomonas mexicana</name>
    <dbReference type="NCBI Taxonomy" id="128785"/>
    <lineage>
        <taxon>Bacteria</taxon>
        <taxon>Pseudomonadati</taxon>
        <taxon>Pseudomonadota</taxon>
        <taxon>Gammaproteobacteria</taxon>
        <taxon>Lysobacterales</taxon>
        <taxon>Lysobacteraceae</taxon>
        <taxon>Pseudoxanthomonas</taxon>
    </lineage>
</organism>
<accession>A0A7G9T9J1</accession>
<reference evidence="2 3" key="1">
    <citation type="submission" date="2020-08" db="EMBL/GenBank/DDBJ databases">
        <title>Streptomycin Non-resistant strain, P. mexicana.</title>
        <authorList>
            <person name="Ganesh-Kumar S."/>
            <person name="Zhe T."/>
            <person name="Yu Z."/>
            <person name="Min Y."/>
        </authorList>
    </citation>
    <scope>NUCLEOTIDE SEQUENCE [LARGE SCALE GENOMIC DNA]</scope>
    <source>
        <strain evidence="2 3">GTZY2</strain>
    </source>
</reference>
<evidence type="ECO:0000256" key="1">
    <source>
        <dbReference type="SAM" id="MobiDB-lite"/>
    </source>
</evidence>
<dbReference type="GeneID" id="81471805"/>
<dbReference type="Proteomes" id="UP000515838">
    <property type="component" value="Chromosome"/>
</dbReference>
<evidence type="ECO:0000313" key="2">
    <source>
        <dbReference type="EMBL" id="QNN76766.1"/>
    </source>
</evidence>
<dbReference type="RefSeq" id="WP_187572497.1">
    <property type="nucleotide sequence ID" value="NZ_CP060731.1"/>
</dbReference>
<dbReference type="EMBL" id="CP060731">
    <property type="protein sequence ID" value="QNN76766.1"/>
    <property type="molecule type" value="Genomic_DNA"/>
</dbReference>
<name>A0A7G9T9J1_PSEMX</name>
<gene>
    <name evidence="2" type="ORF">IAE60_12535</name>
</gene>
<evidence type="ECO:0000313" key="3">
    <source>
        <dbReference type="Proteomes" id="UP000515838"/>
    </source>
</evidence>
<proteinExistence type="predicted"/>
<sequence>MKTSKSPAQKGRSAIADAVRRRGQSPYNLWIIRPPLQQQDIIVNSDPKMELVYLLEGDPTLEEIDYGPLRRAPDEERKAKRLSASEQPEHFADVVRSGVKGRVFWGGTQPPPPEMLAPSDLYLSIPDLDANVMRIDNWRRIAPAIRRVSAHPTDALERQMITLLSKGSKMSVADILSALIGHPPALVLGVVGILLRQRQLEGDVDQRLWSLHTRVWARRPA</sequence>
<feature type="region of interest" description="Disordered" evidence="1">
    <location>
        <begin position="1"/>
        <end position="20"/>
    </location>
</feature>
<dbReference type="AlphaFoldDB" id="A0A7G9T9J1"/>